<feature type="compositionally biased region" description="Polar residues" evidence="1">
    <location>
        <begin position="22"/>
        <end position="31"/>
    </location>
</feature>
<proteinExistence type="predicted"/>
<evidence type="ECO:0000313" key="3">
    <source>
        <dbReference type="Proteomes" id="UP000828777"/>
    </source>
</evidence>
<dbReference type="Proteomes" id="UP000828777">
    <property type="component" value="Segment"/>
</dbReference>
<sequence length="31" mass="3469">MSALHWHSPTRGEMPGLLGAHNNRSSYMQVC</sequence>
<feature type="region of interest" description="Disordered" evidence="1">
    <location>
        <begin position="1"/>
        <end position="31"/>
    </location>
</feature>
<name>A0AAE7W1J9_9CAUD</name>
<organism evidence="2 3">
    <name type="scientific">Escherichia phage WalterGehring</name>
    <dbReference type="NCBI Taxonomy" id="2852023"/>
    <lineage>
        <taxon>Viruses</taxon>
        <taxon>Duplodnaviria</taxon>
        <taxon>Heunggongvirae</taxon>
        <taxon>Uroviricota</taxon>
        <taxon>Caudoviricetes</taxon>
        <taxon>Vequintavirinae</taxon>
        <taxon>Vequintavirus</taxon>
        <taxon>Vequintavirus waltergehring</taxon>
    </lineage>
</organism>
<protein>
    <submittedName>
        <fullName evidence="2">Uncharacterized protein</fullName>
    </submittedName>
</protein>
<reference evidence="3" key="1">
    <citation type="journal article" date="2021" name="PLoS Biol.">
        <title>Systematic exploration of Escherichia coli phage-host interactions with the BASEL phage collection.</title>
        <authorList>
            <person name="Maffei E."/>
            <person name="Shaidullina A."/>
            <person name="Burkolter M."/>
            <person name="Heyer Y."/>
            <person name="Estermann F."/>
            <person name="Druelle V."/>
            <person name="Sauer P."/>
            <person name="Willi L."/>
            <person name="Michaelis S."/>
            <person name="Hilbi H."/>
            <person name="Thaler D.S."/>
            <person name="Harms A."/>
        </authorList>
    </citation>
    <scope>NUCLEOTIDE SEQUENCE [LARGE SCALE GENOMIC DNA]</scope>
    <source>
        <strain evidence="3">Bas51</strain>
    </source>
</reference>
<evidence type="ECO:0000313" key="2">
    <source>
        <dbReference type="EMBL" id="QXV85733.1"/>
    </source>
</evidence>
<accession>A0AAE7W1J9</accession>
<gene>
    <name evidence="2" type="ORF">bas51_0223</name>
</gene>
<evidence type="ECO:0000256" key="1">
    <source>
        <dbReference type="SAM" id="MobiDB-lite"/>
    </source>
</evidence>
<dbReference type="EMBL" id="MZ501111">
    <property type="protein sequence ID" value="QXV85733.1"/>
    <property type="molecule type" value="Genomic_DNA"/>
</dbReference>
<keyword evidence="3" id="KW-1185">Reference proteome</keyword>